<name>A0ABW6AHE9_9BACT</name>
<dbReference type="RefSeq" id="WP_381501668.1">
    <property type="nucleotide sequence ID" value="NZ_JBHUOM010000007.1"/>
</dbReference>
<dbReference type="Proteomes" id="UP001597512">
    <property type="component" value="Unassembled WGS sequence"/>
</dbReference>
<accession>A0ABW6AHE9</accession>
<keyword evidence="3" id="KW-1185">Reference proteome</keyword>
<comment type="caution">
    <text evidence="2">The sequence shown here is derived from an EMBL/GenBank/DDBJ whole genome shotgun (WGS) entry which is preliminary data.</text>
</comment>
<feature type="transmembrane region" description="Helical" evidence="1">
    <location>
        <begin position="77"/>
        <end position="94"/>
    </location>
</feature>
<evidence type="ECO:0000313" key="2">
    <source>
        <dbReference type="EMBL" id="MFD2934860.1"/>
    </source>
</evidence>
<sequence length="229" mass="25753">MERFLTAFVLGLCTAPLAFILTLFFIDSINRSDPSHSPTLSNSLVLGLGLAVGSFVCLGGLAWFLAEHGYLRPVQTVTGLIVAGWSIAGAVFAWKEPRHLDYTRQQAVIEAEIRMAKSLLNNQPLPQAVIPSFLGGDFDHSDAERIREEGDFLIMPWETKVTVVYNWTIWLTLLNTQHLYFPMNLSYRPTQSTDWSAWAAPSPHKNSTTPTGITLRYRYRLVPQSVERQ</sequence>
<organism evidence="2 3">
    <name type="scientific">Spirosoma flavum</name>
    <dbReference type="NCBI Taxonomy" id="2048557"/>
    <lineage>
        <taxon>Bacteria</taxon>
        <taxon>Pseudomonadati</taxon>
        <taxon>Bacteroidota</taxon>
        <taxon>Cytophagia</taxon>
        <taxon>Cytophagales</taxon>
        <taxon>Cytophagaceae</taxon>
        <taxon>Spirosoma</taxon>
    </lineage>
</organism>
<keyword evidence="1" id="KW-0472">Membrane</keyword>
<protein>
    <recommendedName>
        <fullName evidence="4">DUF4199 domain-containing protein</fullName>
    </recommendedName>
</protein>
<evidence type="ECO:0000256" key="1">
    <source>
        <dbReference type="SAM" id="Phobius"/>
    </source>
</evidence>
<evidence type="ECO:0008006" key="4">
    <source>
        <dbReference type="Google" id="ProtNLM"/>
    </source>
</evidence>
<keyword evidence="1" id="KW-0812">Transmembrane</keyword>
<gene>
    <name evidence="2" type="ORF">ACFS25_13780</name>
</gene>
<feature type="transmembrane region" description="Helical" evidence="1">
    <location>
        <begin position="44"/>
        <end position="65"/>
    </location>
</feature>
<keyword evidence="1" id="KW-1133">Transmembrane helix</keyword>
<reference evidence="3" key="1">
    <citation type="journal article" date="2019" name="Int. J. Syst. Evol. Microbiol.">
        <title>The Global Catalogue of Microorganisms (GCM) 10K type strain sequencing project: providing services to taxonomists for standard genome sequencing and annotation.</title>
        <authorList>
            <consortium name="The Broad Institute Genomics Platform"/>
            <consortium name="The Broad Institute Genome Sequencing Center for Infectious Disease"/>
            <person name="Wu L."/>
            <person name="Ma J."/>
        </authorList>
    </citation>
    <scope>NUCLEOTIDE SEQUENCE [LARGE SCALE GENOMIC DNA]</scope>
    <source>
        <strain evidence="3">KCTC 52490</strain>
    </source>
</reference>
<proteinExistence type="predicted"/>
<dbReference type="EMBL" id="JBHUOM010000007">
    <property type="protein sequence ID" value="MFD2934860.1"/>
    <property type="molecule type" value="Genomic_DNA"/>
</dbReference>
<evidence type="ECO:0000313" key="3">
    <source>
        <dbReference type="Proteomes" id="UP001597512"/>
    </source>
</evidence>